<keyword evidence="6" id="KW-0067">ATP-binding</keyword>
<dbReference type="PANTHER" id="PTHR43895">
    <property type="entry name" value="CALCIUM/CALMODULIN-DEPENDENT PROTEIN KINASE KINASE-RELATED"/>
    <property type="match status" value="1"/>
</dbReference>
<dbReference type="EC" id="2.7.11.1" evidence="1"/>
<dbReference type="Pfam" id="PF00069">
    <property type="entry name" value="Pkinase"/>
    <property type="match status" value="1"/>
</dbReference>
<dbReference type="PANTHER" id="PTHR43895:SF32">
    <property type="entry name" value="SERINE_THREONINE-PROTEIN KINASE CHK1"/>
    <property type="match status" value="1"/>
</dbReference>
<comment type="caution">
    <text evidence="10">The sequence shown here is derived from an EMBL/GenBank/DDBJ whole genome shotgun (WGS) entry which is preliminary data.</text>
</comment>
<keyword evidence="3" id="KW-0808">Transferase</keyword>
<dbReference type="InterPro" id="IPR000719">
    <property type="entry name" value="Prot_kinase_dom"/>
</dbReference>
<comment type="catalytic activity">
    <reaction evidence="7">
        <text>L-threonyl-[protein] + ATP = O-phospho-L-threonyl-[protein] + ADP + H(+)</text>
        <dbReference type="Rhea" id="RHEA:46608"/>
        <dbReference type="Rhea" id="RHEA-COMP:11060"/>
        <dbReference type="Rhea" id="RHEA-COMP:11605"/>
        <dbReference type="ChEBI" id="CHEBI:15378"/>
        <dbReference type="ChEBI" id="CHEBI:30013"/>
        <dbReference type="ChEBI" id="CHEBI:30616"/>
        <dbReference type="ChEBI" id="CHEBI:61977"/>
        <dbReference type="ChEBI" id="CHEBI:456216"/>
        <dbReference type="EC" id="2.7.11.1"/>
    </reaction>
</comment>
<sequence>MLASLRTEIKVYDVLKYHPEPDYLVRLLGTAYSANPPFLIYEFVDGGDLTAWLAGFDGSKPTSNSVLKILKMAAKALAYCHDQGVVHRDLKPANLLVTRDGRVKISDFGIGAITAQAQMLKELTRVTGATVLRNAYTPLYADISQRRGETPAPSVDVYALGVIAYQLLLGDVSREMGPAWRAELEECNVPTQVQDLIAACVDLPRKRLANATAVLSAINQIDSDKPVSKVDRATRQRRTDNYCIACGHKIQVDDKFCNGCGRKLDSRG</sequence>
<keyword evidence="11" id="KW-1185">Reference proteome</keyword>
<evidence type="ECO:0000259" key="9">
    <source>
        <dbReference type="PROSITE" id="PS50011"/>
    </source>
</evidence>
<dbReference type="GO" id="GO:0016301">
    <property type="term" value="F:kinase activity"/>
    <property type="evidence" value="ECO:0007669"/>
    <property type="project" value="UniProtKB-KW"/>
</dbReference>
<gene>
    <name evidence="10" type="ORF">NP589_16175</name>
</gene>
<evidence type="ECO:0000256" key="6">
    <source>
        <dbReference type="ARBA" id="ARBA00022840"/>
    </source>
</evidence>
<evidence type="ECO:0000256" key="3">
    <source>
        <dbReference type="ARBA" id="ARBA00022679"/>
    </source>
</evidence>
<dbReference type="RefSeq" id="WP_256607928.1">
    <property type="nucleotide sequence ID" value="NZ_JANIBL010000054.1"/>
</dbReference>
<protein>
    <recommendedName>
        <fullName evidence="1">non-specific serine/threonine protein kinase</fullName>
        <ecNumber evidence="1">2.7.11.1</ecNumber>
    </recommendedName>
</protein>
<dbReference type="PROSITE" id="PS50011">
    <property type="entry name" value="PROTEIN_KINASE_DOM"/>
    <property type="match status" value="1"/>
</dbReference>
<proteinExistence type="predicted"/>
<dbReference type="InterPro" id="IPR011009">
    <property type="entry name" value="Kinase-like_dom_sf"/>
</dbReference>
<evidence type="ECO:0000256" key="1">
    <source>
        <dbReference type="ARBA" id="ARBA00012513"/>
    </source>
</evidence>
<evidence type="ECO:0000256" key="5">
    <source>
        <dbReference type="ARBA" id="ARBA00022777"/>
    </source>
</evidence>
<dbReference type="Pfam" id="PF13240">
    <property type="entry name" value="Zn_Ribbon_1"/>
    <property type="match status" value="1"/>
</dbReference>
<comment type="catalytic activity">
    <reaction evidence="8">
        <text>L-seryl-[protein] + ATP = O-phospho-L-seryl-[protein] + ADP + H(+)</text>
        <dbReference type="Rhea" id="RHEA:17989"/>
        <dbReference type="Rhea" id="RHEA-COMP:9863"/>
        <dbReference type="Rhea" id="RHEA-COMP:11604"/>
        <dbReference type="ChEBI" id="CHEBI:15378"/>
        <dbReference type="ChEBI" id="CHEBI:29999"/>
        <dbReference type="ChEBI" id="CHEBI:30616"/>
        <dbReference type="ChEBI" id="CHEBI:83421"/>
        <dbReference type="ChEBI" id="CHEBI:456216"/>
        <dbReference type="EC" id="2.7.11.1"/>
    </reaction>
</comment>
<evidence type="ECO:0000256" key="4">
    <source>
        <dbReference type="ARBA" id="ARBA00022741"/>
    </source>
</evidence>
<evidence type="ECO:0000256" key="8">
    <source>
        <dbReference type="ARBA" id="ARBA00048679"/>
    </source>
</evidence>
<accession>A0ABT1TWK0</accession>
<reference evidence="10 11" key="1">
    <citation type="submission" date="2022-07" db="EMBL/GenBank/DDBJ databases">
        <title>Methylomonas rivi sp. nov., Methylomonas rosea sp. nov., Methylomonas aureus sp. nov. and Methylomonas subterranea sp. nov., four novel methanotrophs isolated from a freshwater creek and the deep terrestrial subsurface.</title>
        <authorList>
            <person name="Abin C."/>
            <person name="Sankaranarayanan K."/>
            <person name="Garner C."/>
            <person name="Sindelar R."/>
            <person name="Kotary K."/>
            <person name="Garner R."/>
            <person name="Barclay S."/>
            <person name="Lawson P."/>
            <person name="Krumholz L."/>
        </authorList>
    </citation>
    <scope>NUCLEOTIDE SEQUENCE [LARGE SCALE GENOMIC DNA]</scope>
    <source>
        <strain evidence="10 11">WSC-7</strain>
    </source>
</reference>
<organism evidence="10 11">
    <name type="scientific">Methylomonas rosea</name>
    <dbReference type="NCBI Taxonomy" id="2952227"/>
    <lineage>
        <taxon>Bacteria</taxon>
        <taxon>Pseudomonadati</taxon>
        <taxon>Pseudomonadota</taxon>
        <taxon>Gammaproteobacteria</taxon>
        <taxon>Methylococcales</taxon>
        <taxon>Methylococcaceae</taxon>
        <taxon>Methylomonas</taxon>
    </lineage>
</organism>
<evidence type="ECO:0000313" key="11">
    <source>
        <dbReference type="Proteomes" id="UP001524570"/>
    </source>
</evidence>
<dbReference type="InterPro" id="IPR026870">
    <property type="entry name" value="Zinc_ribbon_dom"/>
</dbReference>
<dbReference type="EMBL" id="JANIBL010000054">
    <property type="protein sequence ID" value="MCQ8118973.1"/>
    <property type="molecule type" value="Genomic_DNA"/>
</dbReference>
<feature type="domain" description="Protein kinase" evidence="9">
    <location>
        <begin position="1"/>
        <end position="219"/>
    </location>
</feature>
<evidence type="ECO:0000313" key="10">
    <source>
        <dbReference type="EMBL" id="MCQ8118973.1"/>
    </source>
</evidence>
<dbReference type="Gene3D" id="1.10.510.10">
    <property type="entry name" value="Transferase(Phosphotransferase) domain 1"/>
    <property type="match status" value="1"/>
</dbReference>
<dbReference type="SUPFAM" id="SSF56112">
    <property type="entry name" value="Protein kinase-like (PK-like)"/>
    <property type="match status" value="1"/>
</dbReference>
<dbReference type="Proteomes" id="UP001524570">
    <property type="component" value="Unassembled WGS sequence"/>
</dbReference>
<keyword evidence="4" id="KW-0547">Nucleotide-binding</keyword>
<keyword evidence="2" id="KW-0723">Serine/threonine-protein kinase</keyword>
<name>A0ABT1TWK0_9GAMM</name>
<dbReference type="InterPro" id="IPR008271">
    <property type="entry name" value="Ser/Thr_kinase_AS"/>
</dbReference>
<evidence type="ECO:0000256" key="2">
    <source>
        <dbReference type="ARBA" id="ARBA00022527"/>
    </source>
</evidence>
<keyword evidence="5 10" id="KW-0418">Kinase</keyword>
<dbReference type="SMART" id="SM00220">
    <property type="entry name" value="S_TKc"/>
    <property type="match status" value="1"/>
</dbReference>
<evidence type="ECO:0000256" key="7">
    <source>
        <dbReference type="ARBA" id="ARBA00047899"/>
    </source>
</evidence>
<dbReference type="PROSITE" id="PS00108">
    <property type="entry name" value="PROTEIN_KINASE_ST"/>
    <property type="match status" value="1"/>
</dbReference>